<dbReference type="GeneID" id="73334875"/>
<feature type="transmembrane region" description="Helical" evidence="2">
    <location>
        <begin position="232"/>
        <end position="256"/>
    </location>
</feature>
<dbReference type="EMBL" id="CP019471">
    <property type="protein sequence ID" value="UQC74171.1"/>
    <property type="molecule type" value="Genomic_DNA"/>
</dbReference>
<evidence type="ECO:0000313" key="4">
    <source>
        <dbReference type="EMBL" id="UQC74171.1"/>
    </source>
</evidence>
<dbReference type="KEGG" id="clup:CLUP02_00819"/>
<keyword evidence="5" id="KW-1185">Reference proteome</keyword>
<reference evidence="4" key="1">
    <citation type="journal article" date="2021" name="Mol. Plant Microbe Interact.">
        <title>Complete Genome Sequence of the Plant-Pathogenic Fungus Colletotrichum lupini.</title>
        <authorList>
            <person name="Baroncelli R."/>
            <person name="Pensec F."/>
            <person name="Da Lio D."/>
            <person name="Boufleur T."/>
            <person name="Vicente I."/>
            <person name="Sarrocco S."/>
            <person name="Picot A."/>
            <person name="Baraldi E."/>
            <person name="Sukno S."/>
            <person name="Thon M."/>
            <person name="Le Floch G."/>
        </authorList>
    </citation>
    <scope>NUCLEOTIDE SEQUENCE</scope>
    <source>
        <strain evidence="4">IMI 504893</strain>
    </source>
</reference>
<dbReference type="RefSeq" id="XP_049135822.1">
    <property type="nucleotide sequence ID" value="XM_049279865.1"/>
</dbReference>
<keyword evidence="2" id="KW-0812">Transmembrane</keyword>
<evidence type="ECO:0000256" key="2">
    <source>
        <dbReference type="SAM" id="Phobius"/>
    </source>
</evidence>
<feature type="region of interest" description="Disordered" evidence="1">
    <location>
        <begin position="338"/>
        <end position="389"/>
    </location>
</feature>
<feature type="transmembrane region" description="Helical" evidence="2">
    <location>
        <begin position="164"/>
        <end position="186"/>
    </location>
</feature>
<evidence type="ECO:0000259" key="3">
    <source>
        <dbReference type="Pfam" id="PF24535"/>
    </source>
</evidence>
<sequence length="438" mass="49105">MTKSQVTCRKTRNKGTARSKSIRVLSVLKEKELPSLLPLTSNLPTDSVLGHLLILHQHFLYNANSPGLVSGNISYSSLIVPSRSILYHRITSRLDYLPLFTQYSPYLTSILFTRATEYSNTYGCLEKPKTSQLLSSNYNQKMFNLSENSSLRGSGHLILNVFRAFNIIGLLAVSAATWTMIVMSILKGNFAFFDSASRFFTFCFAIFLIVSELNVFRAYFMRNWPTLSPEHGLSWLGIAMVVMGCHILGGITVPAYSVETIGLPLWRLILASGILAITFGFFNIISSIVFRDGSNGINARNIRSDGTLASGKNSYADGYSVRSNSIRNEKPNNKFKRLTQKFTPWSKTNDDTSPRPNISHPITHDVEQGHESEPDYDESRRSPIMPDISRPATALHPAMAGHRHTKYSLASNQPWYYRIYIPIRQGGTANRLSGIKQK</sequence>
<accession>A0A9Q8SC30</accession>
<dbReference type="Proteomes" id="UP000830671">
    <property type="component" value="Chromosome 1"/>
</dbReference>
<feature type="domain" description="DUF7598" evidence="3">
    <location>
        <begin position="155"/>
        <end position="289"/>
    </location>
</feature>
<feature type="transmembrane region" description="Helical" evidence="2">
    <location>
        <begin position="198"/>
        <end position="220"/>
    </location>
</feature>
<dbReference type="Pfam" id="PF24535">
    <property type="entry name" value="DUF7598"/>
    <property type="match status" value="1"/>
</dbReference>
<protein>
    <recommendedName>
        <fullName evidence="3">DUF7598 domain-containing protein</fullName>
    </recommendedName>
</protein>
<keyword evidence="2" id="KW-0472">Membrane</keyword>
<proteinExistence type="predicted"/>
<evidence type="ECO:0000256" key="1">
    <source>
        <dbReference type="SAM" id="MobiDB-lite"/>
    </source>
</evidence>
<organism evidence="4 5">
    <name type="scientific">Colletotrichum lupini</name>
    <dbReference type="NCBI Taxonomy" id="145971"/>
    <lineage>
        <taxon>Eukaryota</taxon>
        <taxon>Fungi</taxon>
        <taxon>Dikarya</taxon>
        <taxon>Ascomycota</taxon>
        <taxon>Pezizomycotina</taxon>
        <taxon>Sordariomycetes</taxon>
        <taxon>Hypocreomycetidae</taxon>
        <taxon>Glomerellales</taxon>
        <taxon>Glomerellaceae</taxon>
        <taxon>Colletotrichum</taxon>
        <taxon>Colletotrichum acutatum species complex</taxon>
    </lineage>
</organism>
<dbReference type="InterPro" id="IPR056019">
    <property type="entry name" value="DUF7598"/>
</dbReference>
<evidence type="ECO:0000313" key="5">
    <source>
        <dbReference type="Proteomes" id="UP000830671"/>
    </source>
</evidence>
<name>A0A9Q8SC30_9PEZI</name>
<dbReference type="AlphaFoldDB" id="A0A9Q8SC30"/>
<feature type="compositionally biased region" description="Basic and acidic residues" evidence="1">
    <location>
        <begin position="362"/>
        <end position="381"/>
    </location>
</feature>
<feature type="transmembrane region" description="Helical" evidence="2">
    <location>
        <begin position="268"/>
        <end position="290"/>
    </location>
</feature>
<keyword evidence="2" id="KW-1133">Transmembrane helix</keyword>
<gene>
    <name evidence="4" type="ORF">CLUP02_00819</name>
</gene>